<feature type="region of interest" description="Disordered" evidence="1">
    <location>
        <begin position="1"/>
        <end position="58"/>
    </location>
</feature>
<sequence length="107" mass="12007">MARAPAHAPGSRDRRQGLQRASQPNLPALTGNRRHHPEKADQAQHRRAGDHRGGAPPAFDAEVYTQRHAVECCINRLKRHRAVATPYDKLAVRHKATVTITVINEWL</sequence>
<proteinExistence type="predicted"/>
<organism evidence="2 3">
    <name type="scientific">Haloactinomyces albus</name>
    <dbReference type="NCBI Taxonomy" id="1352928"/>
    <lineage>
        <taxon>Bacteria</taxon>
        <taxon>Bacillati</taxon>
        <taxon>Actinomycetota</taxon>
        <taxon>Actinomycetes</taxon>
        <taxon>Actinopolysporales</taxon>
        <taxon>Actinopolysporaceae</taxon>
        <taxon>Haloactinomyces</taxon>
    </lineage>
</organism>
<dbReference type="Proteomes" id="UP001180845">
    <property type="component" value="Unassembled WGS sequence"/>
</dbReference>
<dbReference type="EMBL" id="JAVDXW010000001">
    <property type="protein sequence ID" value="MDR7303675.1"/>
    <property type="molecule type" value="Genomic_DNA"/>
</dbReference>
<name>A0AAE3ZGK9_9ACTN</name>
<gene>
    <name evidence="2" type="ORF">JOF55_003856</name>
</gene>
<comment type="caution">
    <text evidence="2">The sequence shown here is derived from an EMBL/GenBank/DDBJ whole genome shotgun (WGS) entry which is preliminary data.</text>
</comment>
<accession>A0AAE3ZGK9</accession>
<reference evidence="2" key="1">
    <citation type="submission" date="2023-07" db="EMBL/GenBank/DDBJ databases">
        <title>Sequencing the genomes of 1000 actinobacteria strains.</title>
        <authorList>
            <person name="Klenk H.-P."/>
        </authorList>
    </citation>
    <scope>NUCLEOTIDE SEQUENCE</scope>
    <source>
        <strain evidence="2">DSM 45977</strain>
    </source>
</reference>
<dbReference type="RefSeq" id="WP_310276145.1">
    <property type="nucleotide sequence ID" value="NZ_JAVDXW010000001.1"/>
</dbReference>
<evidence type="ECO:0000256" key="1">
    <source>
        <dbReference type="SAM" id="MobiDB-lite"/>
    </source>
</evidence>
<evidence type="ECO:0000313" key="2">
    <source>
        <dbReference type="EMBL" id="MDR7303675.1"/>
    </source>
</evidence>
<keyword evidence="3" id="KW-1185">Reference proteome</keyword>
<evidence type="ECO:0000313" key="3">
    <source>
        <dbReference type="Proteomes" id="UP001180845"/>
    </source>
</evidence>
<dbReference type="AlphaFoldDB" id="A0AAE3ZGK9"/>
<protein>
    <submittedName>
        <fullName evidence="2">Transposase</fullName>
    </submittedName>
</protein>